<evidence type="ECO:0000256" key="7">
    <source>
        <dbReference type="ARBA" id="ARBA00022840"/>
    </source>
</evidence>
<dbReference type="Gene3D" id="3.30.70.560">
    <property type="entry name" value="7,8-Dihydro-6-hydroxymethylpterin-pyrophosphokinase HPPK"/>
    <property type="match status" value="1"/>
</dbReference>
<keyword evidence="8" id="KW-0289">Folate biosynthesis</keyword>
<keyword evidence="7" id="KW-0067">ATP-binding</keyword>
<organism evidence="10 11">
    <name type="scientific">Mycolicibacter terrae</name>
    <dbReference type="NCBI Taxonomy" id="1788"/>
    <lineage>
        <taxon>Bacteria</taxon>
        <taxon>Bacillati</taxon>
        <taxon>Actinomycetota</taxon>
        <taxon>Actinomycetes</taxon>
        <taxon>Mycobacteriales</taxon>
        <taxon>Mycobacteriaceae</taxon>
        <taxon>Mycolicibacter</taxon>
    </lineage>
</organism>
<dbReference type="Pfam" id="PF01288">
    <property type="entry name" value="HPPK"/>
    <property type="match status" value="1"/>
</dbReference>
<dbReference type="SUPFAM" id="SSF55083">
    <property type="entry name" value="6-hydroxymethyl-7,8-dihydropterin pyrophosphokinase, HPPK"/>
    <property type="match status" value="1"/>
</dbReference>
<dbReference type="AlphaFoldDB" id="A0AAD1HUE3"/>
<dbReference type="GO" id="GO:0046656">
    <property type="term" value="P:folic acid biosynthetic process"/>
    <property type="evidence" value="ECO:0007669"/>
    <property type="project" value="UniProtKB-KW"/>
</dbReference>
<gene>
    <name evidence="10" type="primary">folK</name>
    <name evidence="10" type="ORF">MTER_02820</name>
</gene>
<evidence type="ECO:0000313" key="10">
    <source>
        <dbReference type="EMBL" id="BBX20871.1"/>
    </source>
</evidence>
<keyword evidence="11" id="KW-1185">Reference proteome</keyword>
<dbReference type="PANTHER" id="PTHR43071">
    <property type="entry name" value="2-AMINO-4-HYDROXY-6-HYDROXYMETHYLDIHYDROPTERIDINE PYROPHOSPHOKINASE"/>
    <property type="match status" value="1"/>
</dbReference>
<dbReference type="CDD" id="cd00483">
    <property type="entry name" value="HPPK"/>
    <property type="match status" value="1"/>
</dbReference>
<protein>
    <recommendedName>
        <fullName evidence="3">2-amino-4-hydroxy-6-hydroxymethyldihydropteridine diphosphokinase</fullName>
        <ecNumber evidence="3">2.7.6.3</ecNumber>
    </recommendedName>
</protein>
<dbReference type="PROSITE" id="PS00794">
    <property type="entry name" value="HPPK"/>
    <property type="match status" value="1"/>
</dbReference>
<evidence type="ECO:0000256" key="3">
    <source>
        <dbReference type="ARBA" id="ARBA00013253"/>
    </source>
</evidence>
<dbReference type="GO" id="GO:0016301">
    <property type="term" value="F:kinase activity"/>
    <property type="evidence" value="ECO:0007669"/>
    <property type="project" value="UniProtKB-KW"/>
</dbReference>
<dbReference type="GO" id="GO:0003848">
    <property type="term" value="F:2-amino-4-hydroxy-6-hydroxymethyldihydropteridine diphosphokinase activity"/>
    <property type="evidence" value="ECO:0007669"/>
    <property type="project" value="UniProtKB-EC"/>
</dbReference>
<dbReference type="Proteomes" id="UP000467636">
    <property type="component" value="Chromosome"/>
</dbReference>
<name>A0AAD1HUE3_9MYCO</name>
<evidence type="ECO:0000256" key="8">
    <source>
        <dbReference type="ARBA" id="ARBA00022909"/>
    </source>
</evidence>
<feature type="domain" description="7,8-dihydro-6-hydroxymethylpterin-pyrophosphokinase" evidence="9">
    <location>
        <begin position="102"/>
        <end position="113"/>
    </location>
</feature>
<evidence type="ECO:0000256" key="5">
    <source>
        <dbReference type="ARBA" id="ARBA00022741"/>
    </source>
</evidence>
<dbReference type="GO" id="GO:0005524">
    <property type="term" value="F:ATP binding"/>
    <property type="evidence" value="ECO:0007669"/>
    <property type="project" value="UniProtKB-KW"/>
</dbReference>
<accession>A0AAD1HUE3</accession>
<reference evidence="10 11" key="1">
    <citation type="journal article" date="2019" name="Emerg. Microbes Infect.">
        <title>Comprehensive subspecies identification of 175 nontuberculous mycobacteria species based on 7547 genomic profiles.</title>
        <authorList>
            <person name="Matsumoto Y."/>
            <person name="Kinjo T."/>
            <person name="Motooka D."/>
            <person name="Nabeya D."/>
            <person name="Jung N."/>
            <person name="Uechi K."/>
            <person name="Horii T."/>
            <person name="Iida T."/>
            <person name="Fujita J."/>
            <person name="Nakamura S."/>
        </authorList>
    </citation>
    <scope>NUCLEOTIDE SEQUENCE [LARGE SCALE GENOMIC DNA]</scope>
    <source>
        <strain evidence="10 11">JCM 12143</strain>
    </source>
</reference>
<dbReference type="EC" id="2.7.6.3" evidence="3"/>
<dbReference type="EMBL" id="AP022564">
    <property type="protein sequence ID" value="BBX20871.1"/>
    <property type="molecule type" value="Genomic_DNA"/>
</dbReference>
<evidence type="ECO:0000313" key="11">
    <source>
        <dbReference type="Proteomes" id="UP000467636"/>
    </source>
</evidence>
<dbReference type="NCBIfam" id="TIGR01498">
    <property type="entry name" value="folK"/>
    <property type="match status" value="1"/>
</dbReference>
<proteinExistence type="predicted"/>
<evidence type="ECO:0000256" key="1">
    <source>
        <dbReference type="ARBA" id="ARBA00000198"/>
    </source>
</evidence>
<sequence length="202" mass="22398">MRWGHPQPRSGEGDSGAMTEAVLSIGSNLGDRLARLQSAVDGFGAAVREVSGVYETEPWGVVEQGRFLNAVLIVEDPATDEHGWLRRAHELEHAADRVRGERWGPRTLDVDVISCRDTAAGRSTELLSRDKGLTLPHPLAHLRAFVMVPWLEVEPEAWLTVAGRHCAVADLLDELDPADRSELRRTELVLQRSDWADRAGER</sequence>
<evidence type="ECO:0000256" key="6">
    <source>
        <dbReference type="ARBA" id="ARBA00022777"/>
    </source>
</evidence>
<evidence type="ECO:0000256" key="2">
    <source>
        <dbReference type="ARBA" id="ARBA00005051"/>
    </source>
</evidence>
<dbReference type="InterPro" id="IPR000550">
    <property type="entry name" value="Hppk"/>
</dbReference>
<keyword evidence="4" id="KW-0808">Transferase</keyword>
<evidence type="ECO:0000256" key="4">
    <source>
        <dbReference type="ARBA" id="ARBA00022679"/>
    </source>
</evidence>
<comment type="catalytic activity">
    <reaction evidence="1">
        <text>6-hydroxymethyl-7,8-dihydropterin + ATP = (7,8-dihydropterin-6-yl)methyl diphosphate + AMP + H(+)</text>
        <dbReference type="Rhea" id="RHEA:11412"/>
        <dbReference type="ChEBI" id="CHEBI:15378"/>
        <dbReference type="ChEBI" id="CHEBI:30616"/>
        <dbReference type="ChEBI" id="CHEBI:44841"/>
        <dbReference type="ChEBI" id="CHEBI:72950"/>
        <dbReference type="ChEBI" id="CHEBI:456215"/>
        <dbReference type="EC" id="2.7.6.3"/>
    </reaction>
</comment>
<comment type="pathway">
    <text evidence="2">Cofactor biosynthesis; tetrahydrofolate biosynthesis; 2-amino-4-hydroxy-6-hydroxymethyl-7,8-dihydropteridine diphosphate from 7,8-dihydroneopterin triphosphate: step 4/4.</text>
</comment>
<dbReference type="PANTHER" id="PTHR43071:SF1">
    <property type="entry name" value="2-AMINO-4-HYDROXY-6-HYDROXYMETHYLDIHYDROPTERIDINE PYROPHOSPHOKINASE"/>
    <property type="match status" value="1"/>
</dbReference>
<keyword evidence="6" id="KW-0418">Kinase</keyword>
<evidence type="ECO:0000259" key="9">
    <source>
        <dbReference type="PROSITE" id="PS00794"/>
    </source>
</evidence>
<keyword evidence="5" id="KW-0547">Nucleotide-binding</keyword>
<dbReference type="InterPro" id="IPR035907">
    <property type="entry name" value="Hppk_sf"/>
</dbReference>